<dbReference type="SUPFAM" id="SSF52374">
    <property type="entry name" value="Nucleotidylyl transferase"/>
    <property type="match status" value="1"/>
</dbReference>
<feature type="compositionally biased region" description="Acidic residues" evidence="1">
    <location>
        <begin position="222"/>
        <end position="231"/>
    </location>
</feature>
<sequence length="534" mass="59540">MSLPPKPPSIPRDVFERIQKFHNAGGAQTTKPLKNGSASHTKISLNVAGGCASAIQWLLAVPNASRTILCANVLYSRESVVHALDEKNEEKKKNAKMRESFCDRETSKDLARAAYRKAIETHYTKKSYKFGRKEEESGNAKWTTTARHILGVGATSAFVSMSPKRGEHRCFVSVYSKFGVTTRKVTLDKESERSRAEEDRVASECLVRAAIGDGERWMKREEEEEEEDDDASFSGREDGEDESWKAFREGALTCKDDRLEFLEYDAPWFEKANEKMNTKKSLLERWLDVGRTMNNSGDGSGSSSSSSSSDDKGGASRNTPELSVYSMHGGKLETIGCSTANVVLSGSFNPVHEGHRGMLEAATTYLREKRNREKTEGGEDERAFLATPAFELSISNADKGQLETNVVVQRAKQFDSDGQNRLILTRDAPLFSQKAKLLPNTTFVVGYDTAVRLVDPKYYDDNADVMVRELRKIKDAQNCAFLVCGRKDDTSSSSNAFKTLKDIRVPDAVSDVFEALETFRMDISSTEIRQKLKP</sequence>
<dbReference type="GeneID" id="19017331"/>
<dbReference type="RefSeq" id="XP_007514726.1">
    <property type="nucleotide sequence ID" value="XM_007514664.1"/>
</dbReference>
<dbReference type="eggNOG" id="ENOG502QTA1">
    <property type="taxonomic scope" value="Eukaryota"/>
</dbReference>
<feature type="region of interest" description="Disordered" evidence="1">
    <location>
        <begin position="216"/>
        <end position="242"/>
    </location>
</feature>
<dbReference type="GO" id="GO:0000309">
    <property type="term" value="F:nicotinamide-nucleotide adenylyltransferase activity"/>
    <property type="evidence" value="ECO:0007669"/>
    <property type="project" value="TreeGrafter"/>
</dbReference>
<evidence type="ECO:0008006" key="4">
    <source>
        <dbReference type="Google" id="ProtNLM"/>
    </source>
</evidence>
<accession>K8EAZ7</accession>
<gene>
    <name evidence="2" type="ORF">Bathy02g02170</name>
</gene>
<evidence type="ECO:0000313" key="3">
    <source>
        <dbReference type="Proteomes" id="UP000198341"/>
    </source>
</evidence>
<dbReference type="OrthoDB" id="5591297at2759"/>
<dbReference type="KEGG" id="bpg:Bathy02g02170"/>
<dbReference type="Gene3D" id="3.40.50.620">
    <property type="entry name" value="HUPs"/>
    <property type="match status" value="1"/>
</dbReference>
<proteinExistence type="predicted"/>
<dbReference type="GO" id="GO:0005737">
    <property type="term" value="C:cytoplasm"/>
    <property type="evidence" value="ECO:0007669"/>
    <property type="project" value="TreeGrafter"/>
</dbReference>
<keyword evidence="3" id="KW-1185">Reference proteome</keyword>
<feature type="region of interest" description="Disordered" evidence="1">
    <location>
        <begin position="293"/>
        <end position="322"/>
    </location>
</feature>
<dbReference type="PANTHER" id="PTHR31285:SF0">
    <property type="entry name" value="NICOTINAMIDE MONONUCLEOTIDE ADENYLYLTRANSFERASE"/>
    <property type="match status" value="1"/>
</dbReference>
<dbReference type="Proteomes" id="UP000198341">
    <property type="component" value="Chromosome 2"/>
</dbReference>
<organism evidence="2 3">
    <name type="scientific">Bathycoccus prasinos</name>
    <dbReference type="NCBI Taxonomy" id="41875"/>
    <lineage>
        <taxon>Eukaryota</taxon>
        <taxon>Viridiplantae</taxon>
        <taxon>Chlorophyta</taxon>
        <taxon>Mamiellophyceae</taxon>
        <taxon>Mamiellales</taxon>
        <taxon>Bathycoccaceae</taxon>
        <taxon>Bathycoccus</taxon>
    </lineage>
</organism>
<reference evidence="2 3" key="1">
    <citation type="submission" date="2011-10" db="EMBL/GenBank/DDBJ databases">
        <authorList>
            <person name="Genoscope - CEA"/>
        </authorList>
    </citation>
    <scope>NUCLEOTIDE SEQUENCE [LARGE SCALE GENOMIC DNA]</scope>
    <source>
        <strain evidence="2 3">RCC 1105</strain>
    </source>
</reference>
<evidence type="ECO:0000313" key="2">
    <source>
        <dbReference type="EMBL" id="CCO14966.1"/>
    </source>
</evidence>
<dbReference type="InterPro" id="IPR014729">
    <property type="entry name" value="Rossmann-like_a/b/a_fold"/>
</dbReference>
<dbReference type="AlphaFoldDB" id="K8EAZ7"/>
<evidence type="ECO:0000256" key="1">
    <source>
        <dbReference type="SAM" id="MobiDB-lite"/>
    </source>
</evidence>
<dbReference type="PANTHER" id="PTHR31285">
    <property type="entry name" value="NICOTINAMIDE MONONUCLEOTIDE ADENYLYLTRANSFERASE"/>
    <property type="match status" value="1"/>
</dbReference>
<protein>
    <recommendedName>
        <fullName evidence="4">Cytidyltransferase-like domain-containing protein</fullName>
    </recommendedName>
</protein>
<dbReference type="GO" id="GO:0005634">
    <property type="term" value="C:nucleus"/>
    <property type="evidence" value="ECO:0007669"/>
    <property type="project" value="TreeGrafter"/>
</dbReference>
<name>K8EAZ7_9CHLO</name>
<dbReference type="EMBL" id="FO082277">
    <property type="protein sequence ID" value="CCO14966.1"/>
    <property type="molecule type" value="Genomic_DNA"/>
</dbReference>
<dbReference type="GO" id="GO:0016887">
    <property type="term" value="F:ATP hydrolysis activity"/>
    <property type="evidence" value="ECO:0007669"/>
    <property type="project" value="TreeGrafter"/>
</dbReference>